<evidence type="ECO:0000313" key="4">
    <source>
        <dbReference type="Proteomes" id="UP001385499"/>
    </source>
</evidence>
<proteinExistence type="predicted"/>
<dbReference type="RefSeq" id="WP_340274427.1">
    <property type="nucleotide sequence ID" value="NZ_JBAKIA010000006.1"/>
</dbReference>
<keyword evidence="4" id="KW-1185">Reference proteome</keyword>
<dbReference type="Gene3D" id="1.10.150.20">
    <property type="entry name" value="5' to 3' exonuclease, C-terminal subdomain"/>
    <property type="match status" value="1"/>
</dbReference>
<sequence>MSSISEVKGVGPTLAATLAGKGVDTAEKLISMPMDDLLAVPGVGPSRAKLLIENAKLIANNAGAAGNTVKKEKASKPVSEVRVKPVKAVQEKAVAPKPEETKVEEAKPEETASDKLGAGENKSRPTAKELRKEVKNRLAKLKKQKAKLKQAKKALKKAR</sequence>
<dbReference type="Pfam" id="PF14520">
    <property type="entry name" value="HHH_5"/>
    <property type="match status" value="1"/>
</dbReference>
<reference evidence="3 4" key="1">
    <citation type="submission" date="2024-02" db="EMBL/GenBank/DDBJ databases">
        <title>Roseibium algae sp. nov., isolated from marine alga (Grateloupia sp.), showing potential in myo-inositol conversion.</title>
        <authorList>
            <person name="Wang Y."/>
        </authorList>
    </citation>
    <scope>NUCLEOTIDE SEQUENCE [LARGE SCALE GENOMIC DNA]</scope>
    <source>
        <strain evidence="3 4">H3510</strain>
    </source>
</reference>
<dbReference type="Proteomes" id="UP001385499">
    <property type="component" value="Unassembled WGS sequence"/>
</dbReference>
<feature type="region of interest" description="Disordered" evidence="1">
    <location>
        <begin position="62"/>
        <end position="159"/>
    </location>
</feature>
<feature type="compositionally biased region" description="Basic residues" evidence="1">
    <location>
        <begin position="137"/>
        <end position="159"/>
    </location>
</feature>
<dbReference type="SUPFAM" id="SSF47794">
    <property type="entry name" value="Rad51 N-terminal domain-like"/>
    <property type="match status" value="1"/>
</dbReference>
<name>A0ABU8TKG6_9HYPH</name>
<feature type="compositionally biased region" description="Basic and acidic residues" evidence="1">
    <location>
        <begin position="121"/>
        <end position="136"/>
    </location>
</feature>
<dbReference type="SMART" id="SM00278">
    <property type="entry name" value="HhH1"/>
    <property type="match status" value="2"/>
</dbReference>
<accession>A0ABU8TKG6</accession>
<evidence type="ECO:0000313" key="3">
    <source>
        <dbReference type="EMBL" id="MEJ8474664.1"/>
    </source>
</evidence>
<comment type="caution">
    <text evidence="3">The sequence shown here is derived from an EMBL/GenBank/DDBJ whole genome shotgun (WGS) entry which is preliminary data.</text>
</comment>
<dbReference type="InterPro" id="IPR003583">
    <property type="entry name" value="Hlx-hairpin-Hlx_DNA-bd_motif"/>
</dbReference>
<gene>
    <name evidence="3" type="ORF">V6575_11255</name>
</gene>
<feature type="domain" description="Helix-hairpin-helix DNA-binding motif class 1" evidence="2">
    <location>
        <begin position="35"/>
        <end position="54"/>
    </location>
</feature>
<dbReference type="InterPro" id="IPR010995">
    <property type="entry name" value="DNA_repair_Rad51/TF_NusA_a-hlx"/>
</dbReference>
<feature type="compositionally biased region" description="Basic and acidic residues" evidence="1">
    <location>
        <begin position="69"/>
        <end position="83"/>
    </location>
</feature>
<organism evidence="3 4">
    <name type="scientific">Roseibium algae</name>
    <dbReference type="NCBI Taxonomy" id="3123038"/>
    <lineage>
        <taxon>Bacteria</taxon>
        <taxon>Pseudomonadati</taxon>
        <taxon>Pseudomonadota</taxon>
        <taxon>Alphaproteobacteria</taxon>
        <taxon>Hyphomicrobiales</taxon>
        <taxon>Stappiaceae</taxon>
        <taxon>Roseibium</taxon>
    </lineage>
</organism>
<feature type="domain" description="Helix-hairpin-helix DNA-binding motif class 1" evidence="2">
    <location>
        <begin position="2"/>
        <end position="21"/>
    </location>
</feature>
<dbReference type="EMBL" id="JBAKIA010000006">
    <property type="protein sequence ID" value="MEJ8474664.1"/>
    <property type="molecule type" value="Genomic_DNA"/>
</dbReference>
<protein>
    <submittedName>
        <fullName evidence="3">Helix-hairpin-helix domain-containing protein</fullName>
    </submittedName>
</protein>
<evidence type="ECO:0000259" key="2">
    <source>
        <dbReference type="SMART" id="SM00278"/>
    </source>
</evidence>
<evidence type="ECO:0000256" key="1">
    <source>
        <dbReference type="SAM" id="MobiDB-lite"/>
    </source>
</evidence>
<feature type="compositionally biased region" description="Basic and acidic residues" evidence="1">
    <location>
        <begin position="97"/>
        <end position="113"/>
    </location>
</feature>